<dbReference type="AlphaFoldDB" id="A0A0V7ZHH1"/>
<dbReference type="Pfam" id="PF12770">
    <property type="entry name" value="CHAT"/>
    <property type="match status" value="1"/>
</dbReference>
<dbReference type="InterPro" id="IPR024983">
    <property type="entry name" value="CHAT_dom"/>
</dbReference>
<feature type="repeat" description="TPR" evidence="1">
    <location>
        <begin position="50"/>
        <end position="83"/>
    </location>
</feature>
<evidence type="ECO:0000313" key="4">
    <source>
        <dbReference type="EMBL" id="KST63839.1"/>
    </source>
</evidence>
<gene>
    <name evidence="4" type="ORF">BC008_15400</name>
</gene>
<reference evidence="4 5" key="1">
    <citation type="journal article" date="2015" name="Genome Announc.">
        <title>Draft Genome of the Euendolithic (true boring) Cyanobacterium Mastigocoleus testarum strain BC008.</title>
        <authorList>
            <person name="Guida B.S."/>
            <person name="Garcia-Pichel F."/>
        </authorList>
    </citation>
    <scope>NUCLEOTIDE SEQUENCE [LARGE SCALE GENOMIC DNA]</scope>
    <source>
        <strain evidence="4 5">BC008</strain>
    </source>
</reference>
<protein>
    <recommendedName>
        <fullName evidence="3">CHAT domain-containing protein</fullName>
    </recommendedName>
</protein>
<dbReference type="PANTHER" id="PTHR10098">
    <property type="entry name" value="RAPSYN-RELATED"/>
    <property type="match status" value="1"/>
</dbReference>
<evidence type="ECO:0000313" key="5">
    <source>
        <dbReference type="Proteomes" id="UP000053372"/>
    </source>
</evidence>
<dbReference type="PROSITE" id="PS50005">
    <property type="entry name" value="TPR"/>
    <property type="match status" value="2"/>
</dbReference>
<dbReference type="InterPro" id="IPR011990">
    <property type="entry name" value="TPR-like_helical_dom_sf"/>
</dbReference>
<dbReference type="EMBL" id="LMTZ01000131">
    <property type="protein sequence ID" value="KST63839.1"/>
    <property type="molecule type" value="Genomic_DNA"/>
</dbReference>
<dbReference type="SUPFAM" id="SSF48452">
    <property type="entry name" value="TPR-like"/>
    <property type="match status" value="1"/>
</dbReference>
<keyword evidence="5" id="KW-1185">Reference proteome</keyword>
<dbReference type="Proteomes" id="UP000053372">
    <property type="component" value="Unassembled WGS sequence"/>
</dbReference>
<dbReference type="PANTHER" id="PTHR10098:SF112">
    <property type="entry name" value="SLR0380 PROTEIN"/>
    <property type="match status" value="1"/>
</dbReference>
<dbReference type="PROSITE" id="PS50293">
    <property type="entry name" value="TPR_REGION"/>
    <property type="match status" value="1"/>
</dbReference>
<organism evidence="4 5">
    <name type="scientific">Mastigocoleus testarum BC008</name>
    <dbReference type="NCBI Taxonomy" id="371196"/>
    <lineage>
        <taxon>Bacteria</taxon>
        <taxon>Bacillati</taxon>
        <taxon>Cyanobacteriota</taxon>
        <taxon>Cyanophyceae</taxon>
        <taxon>Nostocales</taxon>
        <taxon>Hapalosiphonaceae</taxon>
        <taxon>Mastigocoleus</taxon>
    </lineage>
</organism>
<feature type="repeat" description="TPR" evidence="1">
    <location>
        <begin position="190"/>
        <end position="223"/>
    </location>
</feature>
<dbReference type="SMART" id="SM00028">
    <property type="entry name" value="TPR"/>
    <property type="match status" value="4"/>
</dbReference>
<dbReference type="Pfam" id="PF13424">
    <property type="entry name" value="TPR_12"/>
    <property type="match status" value="1"/>
</dbReference>
<keyword evidence="2" id="KW-1133">Transmembrane helix</keyword>
<evidence type="ECO:0000259" key="3">
    <source>
        <dbReference type="Pfam" id="PF12770"/>
    </source>
</evidence>
<proteinExistence type="predicted"/>
<accession>A0A0V7ZHH1</accession>
<dbReference type="Gene3D" id="1.25.40.10">
    <property type="entry name" value="Tetratricopeptide repeat domain"/>
    <property type="match status" value="3"/>
</dbReference>
<evidence type="ECO:0000256" key="1">
    <source>
        <dbReference type="PROSITE-ProRule" id="PRU00339"/>
    </source>
</evidence>
<keyword evidence="2" id="KW-0812">Transmembrane</keyword>
<comment type="caution">
    <text evidence="4">The sequence shown here is derived from an EMBL/GenBank/DDBJ whole genome shotgun (WGS) entry which is preliminary data.</text>
</comment>
<dbReference type="OrthoDB" id="446317at2"/>
<feature type="domain" description="CHAT" evidence="3">
    <location>
        <begin position="648"/>
        <end position="935"/>
    </location>
</feature>
<keyword evidence="1" id="KW-0802">TPR repeat</keyword>
<sequence>MFRECSNNMRRFLAVLFIFSLTCSLWLSYLPLPFSYSKFFQIVVAQRPQATQQVEKGINYYQIGNYKGAIQEWDKALEAYQKTGNSANIAIISENIARGYGALGEGEKALEKWEELVVYYKNSGERKLLGRALTEQAQAYSSLGQPLKAIEILHGLDRVRTENIELKKTESRKNTALQIAREEKDKKGEAAALGSLGDAYRKRGNYDRAIECLQQALSINEETYEQPLLNSLGNTYTGRAQRWNLRSQSANKLDIPKADEFKQNAETDYQEAKNNFQKSLEIAQKKGDSFAQMRSLLSLIQLSYTSREFRIFDRSEVDRKIQEALVLLKDLPNTRNKVYAAVDLTNLPAVDSQEKITSPLTQCISPRRITDIRAKNLLEDALKTAEEMNDNRSKSFALGALGHFYECNGNNQYETALRYTRQALLAADQKLKARDSVYLWEWQIGRIFRKQGKSPQEIADAYQRAYLTLEEIRGDILKADKDLQFDFRDVIEPVYRDLAELRLELALQNENKLKVSQARNLQTKQVNTNKTSKNSLKTQENLDSAIQTIDSLRLAELQNFFGNDCILAAISKQAVNELVGEDTAVLSSIVVDKGVAILLSLPDERQKVEWVEDNGKIIESQIIESEIKKFRDGLKRGQSPIKYNTGEAEKLYQWFIAPFKNDLENNNIKTLVLIQDGILRTIPMAALYDSKNKKYLIEEYALATTPSLKLTAPKKLNTQKNSVLILALTEESSISGKIYSALFNVEEEVSEVKNLFPQYKDFVDGEFQPSNVEIELEQNIYPIIHIATHAQFGTIPEDTFLIAGRKNDNDPDNEKLTIDELEIVLRKVKGGSRAIELLTLSACETAFGDDRSALGLAGVALQSGVRSAVASLWTVADASTSILVSEFYNNLKSGKSKAEALQAAQIKLIKAKEYPEVNRQYDNPYYWAPFILIGNWL</sequence>
<keyword evidence="2" id="KW-0472">Membrane</keyword>
<dbReference type="InterPro" id="IPR019734">
    <property type="entry name" value="TPR_rpt"/>
</dbReference>
<feature type="transmembrane region" description="Helical" evidence="2">
    <location>
        <begin position="12"/>
        <end position="32"/>
    </location>
</feature>
<name>A0A0V7ZHH1_9CYAN</name>
<evidence type="ECO:0000256" key="2">
    <source>
        <dbReference type="SAM" id="Phobius"/>
    </source>
</evidence>